<dbReference type="EMBL" id="JACASF010000022">
    <property type="protein sequence ID" value="KAF6403673.1"/>
    <property type="molecule type" value="Genomic_DNA"/>
</dbReference>
<comment type="caution">
    <text evidence="1">The sequence shown here is derived from an EMBL/GenBank/DDBJ whole genome shotgun (WGS) entry which is preliminary data.</text>
</comment>
<sequence>MWVPVLSPPRMCLKVLTPLSTIDKVHHPGTAPGVFCPCHFPVKRCTNAALQGHVAICWQRRETAVPGTWILRYFPFFTYRDRWSRTHGFFPFWPTFVASKSFPLWSQCLNIKPLTKTESLFYKAREFVWFLCYGQRLVCETSHHGGERKLDTSDFMCRMGAVITAGPLRCVVRPALLVEAAAQER</sequence>
<dbReference type="InParanoid" id="A0A7J8BYK3"/>
<keyword evidence="2" id="KW-1185">Reference proteome</keyword>
<name>A0A7J8BYK3_MOLMO</name>
<gene>
    <name evidence="1" type="ORF">HJG59_010071</name>
</gene>
<reference evidence="1 2" key="1">
    <citation type="journal article" date="2020" name="Nature">
        <title>Six reference-quality genomes reveal evolution of bat adaptations.</title>
        <authorList>
            <person name="Jebb D."/>
            <person name="Huang Z."/>
            <person name="Pippel M."/>
            <person name="Hughes G.M."/>
            <person name="Lavrichenko K."/>
            <person name="Devanna P."/>
            <person name="Winkler S."/>
            <person name="Jermiin L.S."/>
            <person name="Skirmuntt E.C."/>
            <person name="Katzourakis A."/>
            <person name="Burkitt-Gray L."/>
            <person name="Ray D.A."/>
            <person name="Sullivan K.A.M."/>
            <person name="Roscito J.G."/>
            <person name="Kirilenko B.M."/>
            <person name="Davalos L.M."/>
            <person name="Corthals A.P."/>
            <person name="Power M.L."/>
            <person name="Jones G."/>
            <person name="Ransome R.D."/>
            <person name="Dechmann D.K.N."/>
            <person name="Locatelli A.G."/>
            <person name="Puechmaille S.J."/>
            <person name="Fedrigo O."/>
            <person name="Jarvis E.D."/>
            <person name="Hiller M."/>
            <person name="Vernes S.C."/>
            <person name="Myers E.W."/>
            <person name="Teeling E.C."/>
        </authorList>
    </citation>
    <scope>NUCLEOTIDE SEQUENCE [LARGE SCALE GENOMIC DNA]</scope>
    <source>
        <strain evidence="1">MMolMol1</strain>
        <tissue evidence="1">Muscle</tissue>
    </source>
</reference>
<dbReference type="AlphaFoldDB" id="A0A7J8BYK3"/>
<organism evidence="1 2">
    <name type="scientific">Molossus molossus</name>
    <name type="common">Pallas' mastiff bat</name>
    <name type="synonym">Vespertilio molossus</name>
    <dbReference type="NCBI Taxonomy" id="27622"/>
    <lineage>
        <taxon>Eukaryota</taxon>
        <taxon>Metazoa</taxon>
        <taxon>Chordata</taxon>
        <taxon>Craniata</taxon>
        <taxon>Vertebrata</taxon>
        <taxon>Euteleostomi</taxon>
        <taxon>Mammalia</taxon>
        <taxon>Eutheria</taxon>
        <taxon>Laurasiatheria</taxon>
        <taxon>Chiroptera</taxon>
        <taxon>Yangochiroptera</taxon>
        <taxon>Molossidae</taxon>
        <taxon>Molossus</taxon>
    </lineage>
</organism>
<accession>A0A7J8BYK3</accession>
<proteinExistence type="predicted"/>
<dbReference type="Proteomes" id="UP000550707">
    <property type="component" value="Unassembled WGS sequence"/>
</dbReference>
<evidence type="ECO:0000313" key="1">
    <source>
        <dbReference type="EMBL" id="KAF6403673.1"/>
    </source>
</evidence>
<evidence type="ECO:0000313" key="2">
    <source>
        <dbReference type="Proteomes" id="UP000550707"/>
    </source>
</evidence>
<protein>
    <submittedName>
        <fullName evidence="1">Uncharacterized protein</fullName>
    </submittedName>
</protein>